<dbReference type="Gene3D" id="3.40.50.1100">
    <property type="match status" value="2"/>
</dbReference>
<dbReference type="GO" id="GO:0019148">
    <property type="term" value="F:D-cysteine desulfhydrase activity"/>
    <property type="evidence" value="ECO:0007669"/>
    <property type="project" value="TreeGrafter"/>
</dbReference>
<comment type="caution">
    <text evidence="5">The sequence shown here is derived from an EMBL/GenBank/DDBJ whole genome shotgun (WGS) entry which is preliminary data.</text>
</comment>
<reference evidence="5" key="1">
    <citation type="journal article" date="2019" name="Plant J.">
        <title>Chlorella vulgaris genome assembly and annotation reveals the molecular basis for metabolic acclimation to high light conditions.</title>
        <authorList>
            <person name="Cecchin M."/>
            <person name="Marcolungo L."/>
            <person name="Rossato M."/>
            <person name="Girolomoni L."/>
            <person name="Cosentino E."/>
            <person name="Cuine S."/>
            <person name="Li-Beisson Y."/>
            <person name="Delledonne M."/>
            <person name="Ballottari M."/>
        </authorList>
    </citation>
    <scope>NUCLEOTIDE SEQUENCE</scope>
    <source>
        <strain evidence="5">211/11P</strain>
    </source>
</reference>
<name>A0A9D4TQ68_CHLVU</name>
<dbReference type="PANTHER" id="PTHR43780">
    <property type="entry name" value="1-AMINOCYCLOPROPANE-1-CARBOXYLATE DEAMINASE-RELATED"/>
    <property type="match status" value="1"/>
</dbReference>
<organism evidence="5 6">
    <name type="scientific">Chlorella vulgaris</name>
    <name type="common">Green alga</name>
    <dbReference type="NCBI Taxonomy" id="3077"/>
    <lineage>
        <taxon>Eukaryota</taxon>
        <taxon>Viridiplantae</taxon>
        <taxon>Chlorophyta</taxon>
        <taxon>core chlorophytes</taxon>
        <taxon>Trebouxiophyceae</taxon>
        <taxon>Chlorellales</taxon>
        <taxon>Chlorellaceae</taxon>
        <taxon>Chlorella clade</taxon>
        <taxon>Chlorella</taxon>
    </lineage>
</organism>
<proteinExistence type="inferred from homology"/>
<evidence type="ECO:0000256" key="2">
    <source>
        <dbReference type="ARBA" id="ARBA00008639"/>
    </source>
</evidence>
<evidence type="ECO:0008006" key="7">
    <source>
        <dbReference type="Google" id="ProtNLM"/>
    </source>
</evidence>
<gene>
    <name evidence="5" type="ORF">D9Q98_004609</name>
</gene>
<keyword evidence="3" id="KW-0663">Pyridoxal phosphate</keyword>
<evidence type="ECO:0000313" key="6">
    <source>
        <dbReference type="Proteomes" id="UP001055712"/>
    </source>
</evidence>
<evidence type="ECO:0000313" key="5">
    <source>
        <dbReference type="EMBL" id="KAI3431560.1"/>
    </source>
</evidence>
<dbReference type="SUPFAM" id="SSF53686">
    <property type="entry name" value="Tryptophan synthase beta subunit-like PLP-dependent enzymes"/>
    <property type="match status" value="1"/>
</dbReference>
<dbReference type="InterPro" id="IPR027278">
    <property type="entry name" value="ACCD_DCysDesulf"/>
</dbReference>
<keyword evidence="6" id="KW-1185">Reference proteome</keyword>
<evidence type="ECO:0000256" key="4">
    <source>
        <dbReference type="SAM" id="MobiDB-lite"/>
    </source>
</evidence>
<reference evidence="5" key="2">
    <citation type="submission" date="2020-11" db="EMBL/GenBank/DDBJ databases">
        <authorList>
            <person name="Cecchin M."/>
            <person name="Marcolungo L."/>
            <person name="Rossato M."/>
            <person name="Girolomoni L."/>
            <person name="Cosentino E."/>
            <person name="Cuine S."/>
            <person name="Li-Beisson Y."/>
            <person name="Delledonne M."/>
            <person name="Ballottari M."/>
        </authorList>
    </citation>
    <scope>NUCLEOTIDE SEQUENCE</scope>
    <source>
        <strain evidence="5">211/11P</strain>
        <tissue evidence="5">Whole cell</tissue>
    </source>
</reference>
<dbReference type="Proteomes" id="UP001055712">
    <property type="component" value="Unassembled WGS sequence"/>
</dbReference>
<comment type="cofactor">
    <cofactor evidence="1">
        <name>pyridoxal 5'-phosphate</name>
        <dbReference type="ChEBI" id="CHEBI:597326"/>
    </cofactor>
</comment>
<dbReference type="InterPro" id="IPR036052">
    <property type="entry name" value="TrpB-like_PALP_sf"/>
</dbReference>
<dbReference type="PANTHER" id="PTHR43780:SF7">
    <property type="entry name" value="D-CYSTEINE DESULFHYDRASE 2, MITOCHONDRIAL"/>
    <property type="match status" value="1"/>
</dbReference>
<dbReference type="EMBL" id="SIDB01000006">
    <property type="protein sequence ID" value="KAI3431560.1"/>
    <property type="molecule type" value="Genomic_DNA"/>
</dbReference>
<accession>A0A9D4TQ68</accession>
<evidence type="ECO:0000256" key="3">
    <source>
        <dbReference type="ARBA" id="ARBA00022898"/>
    </source>
</evidence>
<dbReference type="OrthoDB" id="10266364at2759"/>
<evidence type="ECO:0000256" key="1">
    <source>
        <dbReference type="ARBA" id="ARBA00001933"/>
    </source>
</evidence>
<dbReference type="AlphaFoldDB" id="A0A9D4TQ68"/>
<comment type="similarity">
    <text evidence="2">Belongs to the ACC deaminase/D-cysteine desulfhydrase family.</text>
</comment>
<feature type="region of interest" description="Disordered" evidence="4">
    <location>
        <begin position="395"/>
        <end position="414"/>
    </location>
</feature>
<sequence>MALRITVLQRAIAKPHLYHQSSRNSSCRASHSSQEGLRHLLKHTQWLLPDPSVEITTVQHGGASFTVVRDDLLHPFLGGNKLRKLDGLWAQLAGATDVVTCGGLQSAHTVAVAAACAQHGKRCHLLVRGERPAVPTGHHLYARLFAHRIQYVSRSEYADRDGMLAAYVQQLQLQQSQAQQQGGQSGLGSATGSRTAADSSIEAATAAAAAAVSGGSSLDTRAPSSGSSSSQRVVVIPEGAAEPGALLGLVRLVGWLAAHPMLAGRRCNIVVDSGTGATATGLALGAALLGLPWAVTGVMLAAQPPYYQQQQQALTLAFCEAHGWPNAEAVQQGTAQRLHWVPRQVPRKFGKVLTGEVAACQSVAQQHGIVLDPIWTLAAWELCCKLAGSTPAETAVGSQAGSSSSGSTSTVTLQHQQQQRQQCAGEEAIQQQQEVVVMLHTGGMLGLCGLAQHLPDQF</sequence>
<protein>
    <recommendedName>
        <fullName evidence="7">Tryptophan synthase beta chain-like PALP domain-containing protein</fullName>
    </recommendedName>
</protein>